<organism evidence="6 7">
    <name type="scientific">Marasmiellus scandens</name>
    <dbReference type="NCBI Taxonomy" id="2682957"/>
    <lineage>
        <taxon>Eukaryota</taxon>
        <taxon>Fungi</taxon>
        <taxon>Dikarya</taxon>
        <taxon>Basidiomycota</taxon>
        <taxon>Agaricomycotina</taxon>
        <taxon>Agaricomycetes</taxon>
        <taxon>Agaricomycetidae</taxon>
        <taxon>Agaricales</taxon>
        <taxon>Marasmiineae</taxon>
        <taxon>Omphalotaceae</taxon>
        <taxon>Marasmiellus</taxon>
    </lineage>
</organism>
<name>A0ABR1JAD1_9AGAR</name>
<reference evidence="6 7" key="1">
    <citation type="submission" date="2024-01" db="EMBL/GenBank/DDBJ databases">
        <title>A draft genome for the cacao thread blight pathogen Marasmiellus scandens.</title>
        <authorList>
            <person name="Baruah I.K."/>
            <person name="Leung J."/>
            <person name="Bukari Y."/>
            <person name="Amoako-Attah I."/>
            <person name="Meinhardt L.W."/>
            <person name="Bailey B.A."/>
            <person name="Cohen S.P."/>
        </authorList>
    </citation>
    <scope>NUCLEOTIDE SEQUENCE [LARGE SCALE GENOMIC DNA]</scope>
    <source>
        <strain evidence="6 7">GH-19</strain>
    </source>
</reference>
<dbReference type="Pfam" id="PF02535">
    <property type="entry name" value="Zip"/>
    <property type="match status" value="1"/>
</dbReference>
<evidence type="ECO:0000256" key="1">
    <source>
        <dbReference type="ARBA" id="ARBA00004141"/>
    </source>
</evidence>
<dbReference type="InterPro" id="IPR003689">
    <property type="entry name" value="ZIP"/>
</dbReference>
<dbReference type="PANTHER" id="PTHR11040">
    <property type="entry name" value="ZINC/IRON TRANSPORTER"/>
    <property type="match status" value="1"/>
</dbReference>
<dbReference type="Proteomes" id="UP001498398">
    <property type="component" value="Unassembled WGS sequence"/>
</dbReference>
<evidence type="ECO:0000313" key="7">
    <source>
        <dbReference type="Proteomes" id="UP001498398"/>
    </source>
</evidence>
<feature type="transmembrane region" description="Helical" evidence="5">
    <location>
        <begin position="111"/>
        <end position="131"/>
    </location>
</feature>
<sequence>MFGVASTAPTGVLSKLESETLNCGIGGGSNANFALRIASIFIIGFGSFFGAFLPLLAKRVSWLRIPGAFFDFVKYFGSGVIIATAFIHLLAPAIEALESECLTEAWHEYPYALVLCILSLFCIFILELMAFRWGNAKLAAVGAQRQYNSYRHSSDTAARTYVNHGSEEPRMLTGLLTPTSMENVDSNSEAAQEMSIVASMSRSVDEESGSTSAIGMTPPVKVHSPLTDSAWKRIIGIAVLEFGIVFHRQVESAFCYFYN</sequence>
<evidence type="ECO:0000256" key="2">
    <source>
        <dbReference type="ARBA" id="ARBA00022692"/>
    </source>
</evidence>
<keyword evidence="3 5" id="KW-1133">Transmembrane helix</keyword>
<evidence type="ECO:0000256" key="3">
    <source>
        <dbReference type="ARBA" id="ARBA00022989"/>
    </source>
</evidence>
<keyword evidence="7" id="KW-1185">Reference proteome</keyword>
<keyword evidence="2 5" id="KW-0812">Transmembrane</keyword>
<protein>
    <submittedName>
        <fullName evidence="6">Low-affinity Zn(2+) transporter zrt2</fullName>
    </submittedName>
</protein>
<accession>A0ABR1JAD1</accession>
<evidence type="ECO:0000313" key="6">
    <source>
        <dbReference type="EMBL" id="KAK7453395.1"/>
    </source>
</evidence>
<evidence type="ECO:0000256" key="5">
    <source>
        <dbReference type="SAM" id="Phobius"/>
    </source>
</evidence>
<gene>
    <name evidence="6" type="primary">ZRT2</name>
    <name evidence="6" type="ORF">VKT23_011658</name>
</gene>
<feature type="transmembrane region" description="Helical" evidence="5">
    <location>
        <begin position="37"/>
        <end position="57"/>
    </location>
</feature>
<comment type="caution">
    <text evidence="6">The sequence shown here is derived from an EMBL/GenBank/DDBJ whole genome shotgun (WGS) entry which is preliminary data.</text>
</comment>
<dbReference type="PANTHER" id="PTHR11040:SF32">
    <property type="entry name" value="ZINC-REGULATED TRANSPORTER 1"/>
    <property type="match status" value="1"/>
</dbReference>
<proteinExistence type="predicted"/>
<evidence type="ECO:0000256" key="4">
    <source>
        <dbReference type="ARBA" id="ARBA00023136"/>
    </source>
</evidence>
<comment type="subcellular location">
    <subcellularLocation>
        <location evidence="1">Membrane</location>
        <topology evidence="1">Multi-pass membrane protein</topology>
    </subcellularLocation>
</comment>
<keyword evidence="4 5" id="KW-0472">Membrane</keyword>
<dbReference type="EMBL" id="JBANRG010000026">
    <property type="protein sequence ID" value="KAK7453395.1"/>
    <property type="molecule type" value="Genomic_DNA"/>
</dbReference>
<feature type="transmembrane region" description="Helical" evidence="5">
    <location>
        <begin position="69"/>
        <end position="91"/>
    </location>
</feature>